<dbReference type="RefSeq" id="WP_011995393.1">
    <property type="nucleotide sequence ID" value="NC_009719.1"/>
</dbReference>
<dbReference type="Gene3D" id="3.40.50.1820">
    <property type="entry name" value="alpha/beta hydrolase"/>
    <property type="match status" value="1"/>
</dbReference>
<feature type="domain" description="AB hydrolase-1" evidence="1">
    <location>
        <begin position="38"/>
        <end position="294"/>
    </location>
</feature>
<dbReference type="Proteomes" id="UP000006377">
    <property type="component" value="Chromosome"/>
</dbReference>
<dbReference type="STRING" id="402881.Plav_0479"/>
<evidence type="ECO:0000313" key="2">
    <source>
        <dbReference type="EMBL" id="ABS62102.1"/>
    </source>
</evidence>
<dbReference type="PRINTS" id="PR00412">
    <property type="entry name" value="EPOXHYDRLASE"/>
</dbReference>
<protein>
    <submittedName>
        <fullName evidence="2">Alpha/beta hydrolase fold</fullName>
    </submittedName>
</protein>
<dbReference type="EMBL" id="CP000774">
    <property type="protein sequence ID" value="ABS62102.1"/>
    <property type="molecule type" value="Genomic_DNA"/>
</dbReference>
<dbReference type="OrthoDB" id="9806902at2"/>
<name>A7HQB9_PARL1</name>
<dbReference type="KEGG" id="pla:Plav_0479"/>
<accession>A7HQB9</accession>
<dbReference type="GO" id="GO:0016020">
    <property type="term" value="C:membrane"/>
    <property type="evidence" value="ECO:0007669"/>
    <property type="project" value="TreeGrafter"/>
</dbReference>
<evidence type="ECO:0000259" key="1">
    <source>
        <dbReference type="Pfam" id="PF12697"/>
    </source>
</evidence>
<dbReference type="eggNOG" id="COG2267">
    <property type="taxonomic scope" value="Bacteria"/>
</dbReference>
<dbReference type="PANTHER" id="PTHR43798:SF33">
    <property type="entry name" value="HYDROLASE, PUTATIVE (AFU_ORTHOLOGUE AFUA_2G14860)-RELATED"/>
    <property type="match status" value="1"/>
</dbReference>
<dbReference type="HOGENOM" id="CLU_020336_22_1_5"/>
<keyword evidence="3" id="KW-1185">Reference proteome</keyword>
<proteinExistence type="predicted"/>
<dbReference type="PANTHER" id="PTHR43798">
    <property type="entry name" value="MONOACYLGLYCEROL LIPASE"/>
    <property type="match status" value="1"/>
</dbReference>
<organism evidence="2 3">
    <name type="scientific">Parvibaculum lavamentivorans (strain DS-1 / DSM 13023 / NCIMB 13966)</name>
    <dbReference type="NCBI Taxonomy" id="402881"/>
    <lineage>
        <taxon>Bacteria</taxon>
        <taxon>Pseudomonadati</taxon>
        <taxon>Pseudomonadota</taxon>
        <taxon>Alphaproteobacteria</taxon>
        <taxon>Hyphomicrobiales</taxon>
        <taxon>Parvibaculaceae</taxon>
        <taxon>Parvibaculum</taxon>
    </lineage>
</organism>
<gene>
    <name evidence="2" type="ordered locus">Plav_0479</name>
</gene>
<dbReference type="InterPro" id="IPR029058">
    <property type="entry name" value="AB_hydrolase_fold"/>
</dbReference>
<evidence type="ECO:0000313" key="3">
    <source>
        <dbReference type="Proteomes" id="UP000006377"/>
    </source>
</evidence>
<keyword evidence="2" id="KW-0378">Hydrolase</keyword>
<dbReference type="AlphaFoldDB" id="A7HQB9"/>
<dbReference type="InterPro" id="IPR000073">
    <property type="entry name" value="AB_hydrolase_1"/>
</dbReference>
<dbReference type="InterPro" id="IPR000639">
    <property type="entry name" value="Epox_hydrolase-like"/>
</dbReference>
<reference evidence="2 3" key="1">
    <citation type="journal article" date="2011" name="Stand. Genomic Sci.">
        <title>Complete genome sequence of Parvibaculum lavamentivorans type strain (DS-1(T)).</title>
        <authorList>
            <person name="Schleheck D."/>
            <person name="Weiss M."/>
            <person name="Pitluck S."/>
            <person name="Bruce D."/>
            <person name="Land M.L."/>
            <person name="Han S."/>
            <person name="Saunders E."/>
            <person name="Tapia R."/>
            <person name="Detter C."/>
            <person name="Brettin T."/>
            <person name="Han J."/>
            <person name="Woyke T."/>
            <person name="Goodwin L."/>
            <person name="Pennacchio L."/>
            <person name="Nolan M."/>
            <person name="Cook A.M."/>
            <person name="Kjelleberg S."/>
            <person name="Thomas T."/>
        </authorList>
    </citation>
    <scope>NUCLEOTIDE SEQUENCE [LARGE SCALE GENOMIC DNA]</scope>
    <source>
        <strain evidence="3">DS-1 / DSM 13023 / NCIMB 13966</strain>
    </source>
</reference>
<dbReference type="Pfam" id="PF12697">
    <property type="entry name" value="Abhydrolase_6"/>
    <property type="match status" value="1"/>
</dbReference>
<dbReference type="InterPro" id="IPR050266">
    <property type="entry name" value="AB_hydrolase_sf"/>
</dbReference>
<dbReference type="GO" id="GO:0016787">
    <property type="term" value="F:hydrolase activity"/>
    <property type="evidence" value="ECO:0007669"/>
    <property type="project" value="UniProtKB-KW"/>
</dbReference>
<dbReference type="SUPFAM" id="SSF53474">
    <property type="entry name" value="alpha/beta-Hydrolases"/>
    <property type="match status" value="1"/>
</dbReference>
<sequence length="308" mass="34401">MNVAVSKPPARRRLPLPDGEISYLEWGTSDEGKTPLHFAHANGFNGQTYSRILSRLADDFHIRAWDARGHGATTLTADPARHRNWYVYRDDLIAMAEDFVKATGQKIILAGHSMGGAASVMAASARPDLVRGLVLIDPVMTPASFRLIMALYKLTGRKGGPMSLADGAEKRRAVFADRQTMVERYLGRGAFRTWPREFIEDYVEGGTRIRDDGQAELLCAPTWEAANFRAHGHNMTRAVRDLHVPFALLYAEQGSTCRTPFPMLMKRRDPKAHVAQVPGSTHFLPMEFPDLVVQEIRGFKARMEAEGR</sequence>